<organism evidence="1 3">
    <name type="scientific">Cupriavidus oxalaticus</name>
    <dbReference type="NCBI Taxonomy" id="96344"/>
    <lineage>
        <taxon>Bacteria</taxon>
        <taxon>Pseudomonadati</taxon>
        <taxon>Pseudomonadota</taxon>
        <taxon>Betaproteobacteria</taxon>
        <taxon>Burkholderiales</taxon>
        <taxon>Burkholderiaceae</taxon>
        <taxon>Cupriavidus</taxon>
    </lineage>
</organism>
<evidence type="ECO:0000313" key="1">
    <source>
        <dbReference type="EMBL" id="SPC06457.1"/>
    </source>
</evidence>
<dbReference type="Proteomes" id="UP000256862">
    <property type="component" value="Chromosome CO2235"/>
</dbReference>
<accession>A0A375FL90</accession>
<reference evidence="3" key="1">
    <citation type="submission" date="2018-01" db="EMBL/GenBank/DDBJ databases">
        <authorList>
            <person name="Gaut B.S."/>
            <person name="Morton B.R."/>
            <person name="Clegg M.T."/>
            <person name="Duvall M.R."/>
        </authorList>
    </citation>
    <scope>NUCLEOTIDE SEQUENCE [LARGE SCALE GENOMIC DNA]</scope>
</reference>
<gene>
    <name evidence="2" type="ORF">CO2235_150215</name>
    <name evidence="1" type="ORF">CO2235_U590033</name>
</gene>
<protein>
    <submittedName>
        <fullName evidence="1">Uncharacterized protein</fullName>
    </submittedName>
</protein>
<dbReference type="EMBL" id="OGUS01000064">
    <property type="protein sequence ID" value="SPC06457.1"/>
    <property type="molecule type" value="Genomic_DNA"/>
</dbReference>
<dbReference type="EMBL" id="OGUS01000115">
    <property type="protein sequence ID" value="SPC12560.1"/>
    <property type="molecule type" value="Genomic_DNA"/>
</dbReference>
<evidence type="ECO:0000313" key="2">
    <source>
        <dbReference type="EMBL" id="SPC12560.1"/>
    </source>
</evidence>
<dbReference type="AlphaFoldDB" id="A0A375FL90"/>
<sequence length="107" mass="11785">MPARANATESLPQATETAADRLRLLAQGFWSEFLRRRPVFPATDGMFPFDPALRVRYIEVQRRTCAVWRARALAAGFSAGDFFDACIRVRAAICIVAAPPRSRGSAG</sequence>
<proteinExistence type="predicted"/>
<comment type="caution">
    <text evidence="1">The sequence shown here is derived from an EMBL/GenBank/DDBJ whole genome shotgun (WGS) entry which is preliminary data.</text>
</comment>
<evidence type="ECO:0000313" key="3">
    <source>
        <dbReference type="Proteomes" id="UP000256862"/>
    </source>
</evidence>
<name>A0A375FL90_9BURK</name>
<reference evidence="1" key="2">
    <citation type="submission" date="2018-01" db="EMBL/GenBank/DDBJ databases">
        <authorList>
            <person name="Clerissi C."/>
        </authorList>
    </citation>
    <scope>NUCLEOTIDE SEQUENCE</scope>
    <source>
        <strain evidence="1">Cupriavidus oxalaticus LMG 2235</strain>
    </source>
</reference>